<keyword evidence="1" id="KW-0732">Signal</keyword>
<evidence type="ECO:0000256" key="1">
    <source>
        <dbReference type="SAM" id="SignalP"/>
    </source>
</evidence>
<keyword evidence="3" id="KW-1185">Reference proteome</keyword>
<gene>
    <name evidence="2" type="ORF">SAMN05192589_104117</name>
</gene>
<evidence type="ECO:0008006" key="4">
    <source>
        <dbReference type="Google" id="ProtNLM"/>
    </source>
</evidence>
<name>A0A1G6REG4_9BURK</name>
<evidence type="ECO:0000313" key="3">
    <source>
        <dbReference type="Proteomes" id="UP000198781"/>
    </source>
</evidence>
<reference evidence="2 3" key="1">
    <citation type="submission" date="2016-10" db="EMBL/GenBank/DDBJ databases">
        <authorList>
            <person name="de Groot N.N."/>
        </authorList>
    </citation>
    <scope>NUCLEOTIDE SEQUENCE [LARGE SCALE GENOMIC DNA]</scope>
    <source>
        <strain evidence="2 3">DSM 16619</strain>
    </source>
</reference>
<dbReference type="Proteomes" id="UP000198781">
    <property type="component" value="Unassembled WGS sequence"/>
</dbReference>
<sequence>MSYSSLNLSSSPAPSQASTARQGARLFWATTLAAALATVALFASPVHAQTQTQDSAARPQQPALSRAEVIADLALWRRAGADRYETLSRSYGIETQSYDRAYEEYVRLRQSDAFQAEVQKAADKR</sequence>
<feature type="chain" id="PRO_5011746625" description="DUF4148 domain-containing protein" evidence="1">
    <location>
        <begin position="49"/>
        <end position="125"/>
    </location>
</feature>
<evidence type="ECO:0000313" key="2">
    <source>
        <dbReference type="EMBL" id="SDD02694.1"/>
    </source>
</evidence>
<dbReference type="Pfam" id="PF13663">
    <property type="entry name" value="DUF4148"/>
    <property type="match status" value="1"/>
</dbReference>
<organism evidence="2 3">
    <name type="scientific">Paracidovorax valerianellae</name>
    <dbReference type="NCBI Taxonomy" id="187868"/>
    <lineage>
        <taxon>Bacteria</taxon>
        <taxon>Pseudomonadati</taxon>
        <taxon>Pseudomonadota</taxon>
        <taxon>Betaproteobacteria</taxon>
        <taxon>Burkholderiales</taxon>
        <taxon>Comamonadaceae</taxon>
        <taxon>Paracidovorax</taxon>
    </lineage>
</organism>
<dbReference type="OrthoDB" id="7062301at2"/>
<accession>A0A1G6REG4</accession>
<protein>
    <recommendedName>
        <fullName evidence="4">DUF4148 domain-containing protein</fullName>
    </recommendedName>
</protein>
<dbReference type="InterPro" id="IPR025421">
    <property type="entry name" value="DUF4148"/>
</dbReference>
<dbReference type="EMBL" id="FMZC01000004">
    <property type="protein sequence ID" value="SDD02694.1"/>
    <property type="molecule type" value="Genomic_DNA"/>
</dbReference>
<dbReference type="AlphaFoldDB" id="A0A1G6REG4"/>
<feature type="signal peptide" evidence="1">
    <location>
        <begin position="1"/>
        <end position="48"/>
    </location>
</feature>
<dbReference type="STRING" id="187868.SAMN05192589_104117"/>
<proteinExistence type="predicted"/>
<dbReference type="RefSeq" id="WP_092742315.1">
    <property type="nucleotide sequence ID" value="NZ_FMZC01000004.1"/>
</dbReference>